<feature type="compositionally biased region" description="Basic and acidic residues" evidence="2">
    <location>
        <begin position="149"/>
        <end position="160"/>
    </location>
</feature>
<protein>
    <submittedName>
        <fullName evidence="3">Uncharacterized protein</fullName>
    </submittedName>
</protein>
<feature type="compositionally biased region" description="Basic and acidic residues" evidence="2">
    <location>
        <begin position="554"/>
        <end position="568"/>
    </location>
</feature>
<dbReference type="OMA" id="QQKNERF"/>
<feature type="compositionally biased region" description="Polar residues" evidence="2">
    <location>
        <begin position="355"/>
        <end position="380"/>
    </location>
</feature>
<keyword evidence="4" id="KW-1185">Reference proteome</keyword>
<feature type="compositionally biased region" description="Polar residues" evidence="2">
    <location>
        <begin position="110"/>
        <end position="127"/>
    </location>
</feature>
<feature type="region of interest" description="Disordered" evidence="2">
    <location>
        <begin position="1"/>
        <end position="249"/>
    </location>
</feature>
<evidence type="ECO:0000313" key="3">
    <source>
        <dbReference type="EMBL" id="CAD8204383.1"/>
    </source>
</evidence>
<comment type="caution">
    <text evidence="3">The sequence shown here is derived from an EMBL/GenBank/DDBJ whole genome shotgun (WGS) entry which is preliminary data.</text>
</comment>
<evidence type="ECO:0000256" key="1">
    <source>
        <dbReference type="SAM" id="Coils"/>
    </source>
</evidence>
<organism evidence="3 4">
    <name type="scientific">Paramecium octaurelia</name>
    <dbReference type="NCBI Taxonomy" id="43137"/>
    <lineage>
        <taxon>Eukaryota</taxon>
        <taxon>Sar</taxon>
        <taxon>Alveolata</taxon>
        <taxon>Ciliophora</taxon>
        <taxon>Intramacronucleata</taxon>
        <taxon>Oligohymenophorea</taxon>
        <taxon>Peniculida</taxon>
        <taxon>Parameciidae</taxon>
        <taxon>Paramecium</taxon>
    </lineage>
</organism>
<proteinExistence type="predicted"/>
<accession>A0A8S1XTU1</accession>
<feature type="coiled-coil region" evidence="1">
    <location>
        <begin position="421"/>
        <end position="490"/>
    </location>
</feature>
<feature type="compositionally biased region" description="Basic and acidic residues" evidence="2">
    <location>
        <begin position="205"/>
        <end position="249"/>
    </location>
</feature>
<feature type="compositionally biased region" description="Low complexity" evidence="2">
    <location>
        <begin position="185"/>
        <end position="198"/>
    </location>
</feature>
<dbReference type="OrthoDB" id="312608at2759"/>
<dbReference type="Proteomes" id="UP000683925">
    <property type="component" value="Unassembled WGS sequence"/>
</dbReference>
<dbReference type="AlphaFoldDB" id="A0A8S1XTU1"/>
<name>A0A8S1XTU1_PAROT</name>
<dbReference type="EMBL" id="CAJJDP010000133">
    <property type="protein sequence ID" value="CAD8204383.1"/>
    <property type="molecule type" value="Genomic_DNA"/>
</dbReference>
<evidence type="ECO:0000256" key="2">
    <source>
        <dbReference type="SAM" id="MobiDB-lite"/>
    </source>
</evidence>
<keyword evidence="1" id="KW-0175">Coiled coil</keyword>
<feature type="region of interest" description="Disordered" evidence="2">
    <location>
        <begin position="554"/>
        <end position="573"/>
    </location>
</feature>
<reference evidence="3" key="1">
    <citation type="submission" date="2021-01" db="EMBL/GenBank/DDBJ databases">
        <authorList>
            <consortium name="Genoscope - CEA"/>
            <person name="William W."/>
        </authorList>
    </citation>
    <scope>NUCLEOTIDE SEQUENCE</scope>
</reference>
<feature type="region of interest" description="Disordered" evidence="2">
    <location>
        <begin position="321"/>
        <end position="382"/>
    </location>
</feature>
<sequence>MQQNENDDPIQNQNNQETVLQQERQEQQDEDDKKAQATQEQQNGNENQNEQTNNTSENTNNQQQELNKEKTTLDTDLQGETLDAQNEKEQQGKKEQTEQQQEDQGNKQNSINDQTIENSQDAQLSNNKEVKQEKEGNQSNRSNQQEQGQNKEQKQQKEGNLENQGQRGNQKKKTTKRRTTKVEVQENQEQNNPSQSNNDISQQKQETDQNNQEKAELEANQKQIEEQQQKEELQKKEEQEQQEKLHKQQLRDKFFKSMIFPLRTQNKKGKQFNLTFEIESEKLQVKMRECKSAHRYQKEKKPRTKSAINKELFDFFNTMNPQKHIGAMTPNTLQRRKKQQELDQMRKDCEKLEEQQQITQSLPQKEQRSSIHNKQRTSTYPKKKLEVYVRKRKKVKARNGLRERMLIDKDKDSQLKALDFIRKMQQNRMAAEQKRQEQLEKLSLKISSKLEHLRLGNQRYKEEQQKQKRKQALEQINKQEQKRYEMMLEQQKNERFVRELKEKAGVSSYYSAKKLALGSPASLVQEFENGQIKIEQNIDTNRKMNENQFILKDEQKKGIKDNKPKQQDQNKQVSLLQFPKVNAKKNFELVNQYLSAENKEALPEIKPKRKKAWQIEQELKQKRLKQ</sequence>
<feature type="compositionally biased region" description="Basic residues" evidence="2">
    <location>
        <begin position="169"/>
        <end position="179"/>
    </location>
</feature>
<gene>
    <name evidence="3" type="ORF">POCTA_138.1.T1320128</name>
</gene>
<feature type="compositionally biased region" description="Low complexity" evidence="2">
    <location>
        <begin position="98"/>
        <end position="109"/>
    </location>
</feature>
<feature type="compositionally biased region" description="Basic and acidic residues" evidence="2">
    <location>
        <begin position="339"/>
        <end position="354"/>
    </location>
</feature>
<feature type="compositionally biased region" description="Low complexity" evidence="2">
    <location>
        <begin position="36"/>
        <end position="65"/>
    </location>
</feature>
<feature type="compositionally biased region" description="Basic and acidic residues" evidence="2">
    <location>
        <begin position="85"/>
        <end position="97"/>
    </location>
</feature>
<feature type="compositionally biased region" description="Basic and acidic residues" evidence="2">
    <location>
        <begin position="23"/>
        <end position="35"/>
    </location>
</feature>
<evidence type="ECO:0000313" key="4">
    <source>
        <dbReference type="Proteomes" id="UP000683925"/>
    </source>
</evidence>